<protein>
    <submittedName>
        <fullName evidence="3">Amidohydrolase family protein</fullName>
    </submittedName>
</protein>
<organism evidence="3 4">
    <name type="scientific">Nocardioides anomalus</name>
    <dbReference type="NCBI Taxonomy" id="2712223"/>
    <lineage>
        <taxon>Bacteria</taxon>
        <taxon>Bacillati</taxon>
        <taxon>Actinomycetota</taxon>
        <taxon>Actinomycetes</taxon>
        <taxon>Propionibacteriales</taxon>
        <taxon>Nocardioidaceae</taxon>
        <taxon>Nocardioides</taxon>
    </lineage>
</organism>
<feature type="domain" description="Amidohydrolase-related" evidence="2">
    <location>
        <begin position="6"/>
        <end position="286"/>
    </location>
</feature>
<sequence length="290" mass="31127">MSEPVVDAHVHVWDLARRPQRWIDPVTMSEIARDHPVGELEAELRSAHVTGSVLVQVLNDPGETDDFLWAGRSPVVDGVVGWVDLLDPGVGEALDALGAHPSGTPLVGVRHQALAEADPAAWLARAGAGPGLSALEERGLACDLILRPEHLDVARDVLGAHPGTTFVLDHAGKAPVLSGWGSADADHWAARVARLARLPHVLVKLSGLTTMGDLARWEVADLRPWVEHLLELFGADRVLFGSDWPVSRRAGDYARTLEAARALVAGLSPGERAAVMGETARRAYRLETPR</sequence>
<evidence type="ECO:0000313" key="3">
    <source>
        <dbReference type="EMBL" id="QIG44597.1"/>
    </source>
</evidence>
<dbReference type="KEGG" id="nano:G5V58_19030"/>
<dbReference type="Proteomes" id="UP000502996">
    <property type="component" value="Chromosome"/>
</dbReference>
<dbReference type="RefSeq" id="WP_165236302.1">
    <property type="nucleotide sequence ID" value="NZ_CP049257.1"/>
</dbReference>
<accession>A0A6G6WHG1</accession>
<dbReference type="PANTHER" id="PTHR43569">
    <property type="entry name" value="AMIDOHYDROLASE"/>
    <property type="match status" value="1"/>
</dbReference>
<dbReference type="Gene3D" id="3.20.20.140">
    <property type="entry name" value="Metal-dependent hydrolases"/>
    <property type="match status" value="1"/>
</dbReference>
<name>A0A6G6WHG1_9ACTN</name>
<dbReference type="PANTHER" id="PTHR43569:SF2">
    <property type="entry name" value="AMIDOHYDROLASE-RELATED DOMAIN-CONTAINING PROTEIN"/>
    <property type="match status" value="1"/>
</dbReference>
<comment type="similarity">
    <text evidence="1">Belongs to the metallo-dependent hydrolases superfamily.</text>
</comment>
<dbReference type="AlphaFoldDB" id="A0A6G6WHG1"/>
<evidence type="ECO:0000313" key="4">
    <source>
        <dbReference type="Proteomes" id="UP000502996"/>
    </source>
</evidence>
<dbReference type="SUPFAM" id="SSF51556">
    <property type="entry name" value="Metallo-dependent hydrolases"/>
    <property type="match status" value="1"/>
</dbReference>
<dbReference type="InterPro" id="IPR032466">
    <property type="entry name" value="Metal_Hydrolase"/>
</dbReference>
<dbReference type="InterPro" id="IPR006680">
    <property type="entry name" value="Amidohydro-rel"/>
</dbReference>
<evidence type="ECO:0000256" key="1">
    <source>
        <dbReference type="ARBA" id="ARBA00038310"/>
    </source>
</evidence>
<evidence type="ECO:0000259" key="2">
    <source>
        <dbReference type="Pfam" id="PF04909"/>
    </source>
</evidence>
<keyword evidence="3" id="KW-0378">Hydrolase</keyword>
<proteinExistence type="inferred from homology"/>
<dbReference type="GO" id="GO:0016787">
    <property type="term" value="F:hydrolase activity"/>
    <property type="evidence" value="ECO:0007669"/>
    <property type="project" value="UniProtKB-KW"/>
</dbReference>
<gene>
    <name evidence="3" type="ORF">G5V58_19030</name>
</gene>
<reference evidence="3 4" key="1">
    <citation type="submission" date="2020-02" db="EMBL/GenBank/DDBJ databases">
        <title>Full genome sequence of Nocardioides sp. R-3366.</title>
        <authorList>
            <person name="Im W.-T."/>
        </authorList>
    </citation>
    <scope>NUCLEOTIDE SEQUENCE [LARGE SCALE GENOMIC DNA]</scope>
    <source>
        <strain evidence="3 4">R-3366</strain>
    </source>
</reference>
<dbReference type="InterPro" id="IPR052350">
    <property type="entry name" value="Metallo-dep_Lactonases"/>
</dbReference>
<keyword evidence="4" id="KW-1185">Reference proteome</keyword>
<dbReference type="EMBL" id="CP049257">
    <property type="protein sequence ID" value="QIG44597.1"/>
    <property type="molecule type" value="Genomic_DNA"/>
</dbReference>
<dbReference type="Pfam" id="PF04909">
    <property type="entry name" value="Amidohydro_2"/>
    <property type="match status" value="1"/>
</dbReference>